<gene>
    <name evidence="4" type="ORF">OXX778_LOCUS15524</name>
</gene>
<reference evidence="4" key="1">
    <citation type="submission" date="2021-02" db="EMBL/GenBank/DDBJ databases">
        <authorList>
            <person name="Nowell W R."/>
        </authorList>
    </citation>
    <scope>NUCLEOTIDE SEQUENCE</scope>
    <source>
        <strain evidence="4">Ploen Becks lab</strain>
    </source>
</reference>
<dbReference type="InterPro" id="IPR003591">
    <property type="entry name" value="Leu-rich_rpt_typical-subtyp"/>
</dbReference>
<evidence type="ECO:0000256" key="2">
    <source>
        <dbReference type="ARBA" id="ARBA00022729"/>
    </source>
</evidence>
<comment type="caution">
    <text evidence="4">The sequence shown here is derived from an EMBL/GenBank/DDBJ whole genome shotgun (WGS) entry which is preliminary data.</text>
</comment>
<sequence length="443" mass="52592">MDLSVNRIRFSQYFQDYYEEIKKKLSDSFEITLSNKELPEQQRIDINLKHDVIFGKMEKVKVLVLSQLENNLNEFRDEDDIDTKNRKLFTNDFFCLIENKNYKQNHKMLLFVYWYRYIPIQTQRLPIKVIQNNDLDFKSLDFPTKHRDYLDANVINSAYHFHKSQLITNDKIIFVNFRDDMKIVEHLTVSNEGNLQDVLSYRNEHNLENLRAIYLYELQPENIANDILPKLELSFCCIEKPNNNYFEGLIYLEKLVLYETTFGMVRKGFLKGLFSLQNLIIFNNKWGFIDRFTINETINEFCSTIDQETFTDNKNLISLDLDNTIVQKINELAFMNFKCLTSIRLIGINISTIRQKTFLGLVNLIKLNLSKNQISTIEYDSFVSLRNLEELDLSSNVISNVESRMFNGLENLKILDLCKNKTEINIEDEIFGFFRNFKIKLIR</sequence>
<dbReference type="SMART" id="SM00369">
    <property type="entry name" value="LRR_TYP"/>
    <property type="match status" value="2"/>
</dbReference>
<keyword evidence="5" id="KW-1185">Reference proteome</keyword>
<dbReference type="EMBL" id="CAJNOC010003447">
    <property type="protein sequence ID" value="CAF0983056.1"/>
    <property type="molecule type" value="Genomic_DNA"/>
</dbReference>
<keyword evidence="3" id="KW-0677">Repeat</keyword>
<dbReference type="PANTHER" id="PTHR24373:SF370">
    <property type="entry name" value="FISH-LIPS, ISOFORM E"/>
    <property type="match status" value="1"/>
</dbReference>
<evidence type="ECO:0000313" key="4">
    <source>
        <dbReference type="EMBL" id="CAF0983056.1"/>
    </source>
</evidence>
<keyword evidence="1" id="KW-0433">Leucine-rich repeat</keyword>
<evidence type="ECO:0000313" key="5">
    <source>
        <dbReference type="Proteomes" id="UP000663879"/>
    </source>
</evidence>
<accession>A0A814FHT9</accession>
<name>A0A814FHT9_9BILA</name>
<dbReference type="AlphaFoldDB" id="A0A814FHT9"/>
<dbReference type="PANTHER" id="PTHR24373">
    <property type="entry name" value="SLIT RELATED LEUCINE-RICH REPEAT NEURONAL PROTEIN"/>
    <property type="match status" value="1"/>
</dbReference>
<proteinExistence type="predicted"/>
<dbReference type="Pfam" id="PF13855">
    <property type="entry name" value="LRR_8"/>
    <property type="match status" value="1"/>
</dbReference>
<keyword evidence="2" id="KW-0732">Signal</keyword>
<dbReference type="Gene3D" id="3.80.10.10">
    <property type="entry name" value="Ribonuclease Inhibitor"/>
    <property type="match status" value="2"/>
</dbReference>
<protein>
    <submittedName>
        <fullName evidence="4">Uncharacterized protein</fullName>
    </submittedName>
</protein>
<dbReference type="OrthoDB" id="2020019at2759"/>
<dbReference type="InterPro" id="IPR032675">
    <property type="entry name" value="LRR_dom_sf"/>
</dbReference>
<evidence type="ECO:0000256" key="3">
    <source>
        <dbReference type="ARBA" id="ARBA00022737"/>
    </source>
</evidence>
<dbReference type="PROSITE" id="PS51450">
    <property type="entry name" value="LRR"/>
    <property type="match status" value="2"/>
</dbReference>
<dbReference type="InterPro" id="IPR001611">
    <property type="entry name" value="Leu-rich_rpt"/>
</dbReference>
<organism evidence="4 5">
    <name type="scientific">Brachionus calyciflorus</name>
    <dbReference type="NCBI Taxonomy" id="104777"/>
    <lineage>
        <taxon>Eukaryota</taxon>
        <taxon>Metazoa</taxon>
        <taxon>Spiralia</taxon>
        <taxon>Gnathifera</taxon>
        <taxon>Rotifera</taxon>
        <taxon>Eurotatoria</taxon>
        <taxon>Monogononta</taxon>
        <taxon>Pseudotrocha</taxon>
        <taxon>Ploima</taxon>
        <taxon>Brachionidae</taxon>
        <taxon>Brachionus</taxon>
    </lineage>
</organism>
<dbReference type="GO" id="GO:0005615">
    <property type="term" value="C:extracellular space"/>
    <property type="evidence" value="ECO:0007669"/>
    <property type="project" value="TreeGrafter"/>
</dbReference>
<dbReference type="Proteomes" id="UP000663879">
    <property type="component" value="Unassembled WGS sequence"/>
</dbReference>
<evidence type="ECO:0000256" key="1">
    <source>
        <dbReference type="ARBA" id="ARBA00022614"/>
    </source>
</evidence>
<dbReference type="GO" id="GO:0031012">
    <property type="term" value="C:extracellular matrix"/>
    <property type="evidence" value="ECO:0007669"/>
    <property type="project" value="TreeGrafter"/>
</dbReference>
<dbReference type="SUPFAM" id="SSF52058">
    <property type="entry name" value="L domain-like"/>
    <property type="match status" value="1"/>
</dbReference>
<dbReference type="InterPro" id="IPR050328">
    <property type="entry name" value="Dev_Immune_Receptor"/>
</dbReference>